<name>A0A8E2DGE8_9APHY</name>
<evidence type="ECO:0000313" key="1">
    <source>
        <dbReference type="EMBL" id="OCH84744.1"/>
    </source>
</evidence>
<reference evidence="1 2" key="1">
    <citation type="submission" date="2016-07" db="EMBL/GenBank/DDBJ databases">
        <title>Draft genome of the white-rot fungus Obba rivulosa 3A-2.</title>
        <authorList>
            <consortium name="DOE Joint Genome Institute"/>
            <person name="Miettinen O."/>
            <person name="Riley R."/>
            <person name="Acob R."/>
            <person name="Barry K."/>
            <person name="Cullen D."/>
            <person name="De Vries R."/>
            <person name="Hainaut M."/>
            <person name="Hatakka A."/>
            <person name="Henrissat B."/>
            <person name="Hilden K."/>
            <person name="Kuo R."/>
            <person name="Labutti K."/>
            <person name="Lipzen A."/>
            <person name="Makela M.R."/>
            <person name="Sandor L."/>
            <person name="Spatafora J.W."/>
            <person name="Grigoriev I.V."/>
            <person name="Hibbett D.S."/>
        </authorList>
    </citation>
    <scope>NUCLEOTIDE SEQUENCE [LARGE SCALE GENOMIC DNA]</scope>
    <source>
        <strain evidence="1 2">3A-2</strain>
    </source>
</reference>
<accession>A0A8E2DGE8</accession>
<dbReference type="EMBL" id="KV722639">
    <property type="protein sequence ID" value="OCH84744.1"/>
    <property type="molecule type" value="Genomic_DNA"/>
</dbReference>
<sequence>YCSRKVRMFMEGLSSYAAGDWAEFCNDIWCYYKADQESKYYRVSDLENLVKRAENMFSFRALSIWREYSQKFMRIAGWLLTKDTS</sequence>
<dbReference type="OrthoDB" id="2801991at2759"/>
<feature type="non-terminal residue" evidence="1">
    <location>
        <position position="1"/>
    </location>
</feature>
<proteinExistence type="predicted"/>
<keyword evidence="2" id="KW-1185">Reference proteome</keyword>
<organism evidence="1 2">
    <name type="scientific">Obba rivulosa</name>
    <dbReference type="NCBI Taxonomy" id="1052685"/>
    <lineage>
        <taxon>Eukaryota</taxon>
        <taxon>Fungi</taxon>
        <taxon>Dikarya</taxon>
        <taxon>Basidiomycota</taxon>
        <taxon>Agaricomycotina</taxon>
        <taxon>Agaricomycetes</taxon>
        <taxon>Polyporales</taxon>
        <taxon>Gelatoporiaceae</taxon>
        <taxon>Obba</taxon>
    </lineage>
</organism>
<protein>
    <submittedName>
        <fullName evidence="1">Uncharacterized protein</fullName>
    </submittedName>
</protein>
<dbReference type="Proteomes" id="UP000250043">
    <property type="component" value="Unassembled WGS sequence"/>
</dbReference>
<evidence type="ECO:0000313" key="2">
    <source>
        <dbReference type="Proteomes" id="UP000250043"/>
    </source>
</evidence>
<dbReference type="AlphaFoldDB" id="A0A8E2DGE8"/>
<gene>
    <name evidence="1" type="ORF">OBBRIDRAFT_741050</name>
</gene>